<evidence type="ECO:0000313" key="10">
    <source>
        <dbReference type="Proteomes" id="UP000319143"/>
    </source>
</evidence>
<evidence type="ECO:0000256" key="4">
    <source>
        <dbReference type="ARBA" id="ARBA00022729"/>
    </source>
</evidence>
<evidence type="ECO:0000256" key="1">
    <source>
        <dbReference type="ARBA" id="ARBA00001913"/>
    </source>
</evidence>
<dbReference type="SUPFAM" id="SSF53649">
    <property type="entry name" value="Alkaline phosphatase-like"/>
    <property type="match status" value="1"/>
</dbReference>
<dbReference type="InterPro" id="IPR000917">
    <property type="entry name" value="Sulfatase_N"/>
</dbReference>
<dbReference type="InterPro" id="IPR017850">
    <property type="entry name" value="Alkaline_phosphatase_core_sf"/>
</dbReference>
<dbReference type="Proteomes" id="UP000319143">
    <property type="component" value="Unassembled WGS sequence"/>
</dbReference>
<dbReference type="OrthoDB" id="9803751at2"/>
<keyword evidence="10" id="KW-1185">Reference proteome</keyword>
<name>A0A5C6CZT8_9BACT</name>
<feature type="chain" id="PRO_5022922463" evidence="7">
    <location>
        <begin position="20"/>
        <end position="467"/>
    </location>
</feature>
<evidence type="ECO:0000256" key="5">
    <source>
        <dbReference type="ARBA" id="ARBA00022801"/>
    </source>
</evidence>
<comment type="cofactor">
    <cofactor evidence="1">
        <name>Ca(2+)</name>
        <dbReference type="ChEBI" id="CHEBI:29108"/>
    </cofactor>
</comment>
<keyword evidence="3" id="KW-0479">Metal-binding</keyword>
<dbReference type="GO" id="GO:0005737">
    <property type="term" value="C:cytoplasm"/>
    <property type="evidence" value="ECO:0007669"/>
    <property type="project" value="TreeGrafter"/>
</dbReference>
<gene>
    <name evidence="9" type="primary">betC_36</name>
    <name evidence="9" type="ORF">Poly41_67730</name>
</gene>
<dbReference type="PANTHER" id="PTHR45953:SF1">
    <property type="entry name" value="IDURONATE 2-SULFATASE"/>
    <property type="match status" value="1"/>
</dbReference>
<evidence type="ECO:0000256" key="7">
    <source>
        <dbReference type="SAM" id="SignalP"/>
    </source>
</evidence>
<keyword evidence="5 9" id="KW-0378">Hydrolase</keyword>
<protein>
    <submittedName>
        <fullName evidence="9">Choline-sulfatase</fullName>
        <ecNumber evidence="9">3.1.6.6</ecNumber>
    </submittedName>
</protein>
<evidence type="ECO:0000256" key="6">
    <source>
        <dbReference type="ARBA" id="ARBA00022837"/>
    </source>
</evidence>
<dbReference type="EC" id="3.1.6.6" evidence="9"/>
<dbReference type="PANTHER" id="PTHR45953">
    <property type="entry name" value="IDURONATE 2-SULFATASE"/>
    <property type="match status" value="1"/>
</dbReference>
<accession>A0A5C6CZT8</accession>
<feature type="domain" description="Sulfatase N-terminal" evidence="8">
    <location>
        <begin position="26"/>
        <end position="364"/>
    </location>
</feature>
<dbReference type="Gene3D" id="3.40.720.10">
    <property type="entry name" value="Alkaline Phosphatase, subunit A"/>
    <property type="match status" value="1"/>
</dbReference>
<dbReference type="Pfam" id="PF00884">
    <property type="entry name" value="Sulfatase"/>
    <property type="match status" value="1"/>
</dbReference>
<dbReference type="GO" id="GO:0046872">
    <property type="term" value="F:metal ion binding"/>
    <property type="evidence" value="ECO:0007669"/>
    <property type="project" value="UniProtKB-KW"/>
</dbReference>
<evidence type="ECO:0000256" key="2">
    <source>
        <dbReference type="ARBA" id="ARBA00008779"/>
    </source>
</evidence>
<evidence type="ECO:0000259" key="8">
    <source>
        <dbReference type="Pfam" id="PF00884"/>
    </source>
</evidence>
<dbReference type="RefSeq" id="WP_146531431.1">
    <property type="nucleotide sequence ID" value="NZ_SJPV01000024.1"/>
</dbReference>
<dbReference type="AlphaFoldDB" id="A0A5C6CZT8"/>
<keyword evidence="6" id="KW-0106">Calcium</keyword>
<reference evidence="9 10" key="1">
    <citation type="submission" date="2019-02" db="EMBL/GenBank/DDBJ databases">
        <title>Deep-cultivation of Planctomycetes and their phenomic and genomic characterization uncovers novel biology.</title>
        <authorList>
            <person name="Wiegand S."/>
            <person name="Jogler M."/>
            <person name="Boedeker C."/>
            <person name="Pinto D."/>
            <person name="Vollmers J."/>
            <person name="Rivas-Marin E."/>
            <person name="Kohn T."/>
            <person name="Peeters S.H."/>
            <person name="Heuer A."/>
            <person name="Rast P."/>
            <person name="Oberbeckmann S."/>
            <person name="Bunk B."/>
            <person name="Jeske O."/>
            <person name="Meyerdierks A."/>
            <person name="Storesund J.E."/>
            <person name="Kallscheuer N."/>
            <person name="Luecker S."/>
            <person name="Lage O.M."/>
            <person name="Pohl T."/>
            <person name="Merkel B.J."/>
            <person name="Hornburger P."/>
            <person name="Mueller R.-W."/>
            <person name="Bruemmer F."/>
            <person name="Labrenz M."/>
            <person name="Spormann A.M."/>
            <person name="Op Den Camp H."/>
            <person name="Overmann J."/>
            <person name="Amann R."/>
            <person name="Jetten M.S.M."/>
            <person name="Mascher T."/>
            <person name="Medema M.H."/>
            <person name="Devos D.P."/>
            <person name="Kaster A.-K."/>
            <person name="Ovreas L."/>
            <person name="Rohde M."/>
            <person name="Galperin M.Y."/>
            <person name="Jogler C."/>
        </authorList>
    </citation>
    <scope>NUCLEOTIDE SEQUENCE [LARGE SCALE GENOMIC DNA]</scope>
    <source>
        <strain evidence="9 10">Poly41</strain>
    </source>
</reference>
<organism evidence="9 10">
    <name type="scientific">Novipirellula artificiosorum</name>
    <dbReference type="NCBI Taxonomy" id="2528016"/>
    <lineage>
        <taxon>Bacteria</taxon>
        <taxon>Pseudomonadati</taxon>
        <taxon>Planctomycetota</taxon>
        <taxon>Planctomycetia</taxon>
        <taxon>Pirellulales</taxon>
        <taxon>Pirellulaceae</taxon>
        <taxon>Novipirellula</taxon>
    </lineage>
</organism>
<proteinExistence type="inferred from homology"/>
<dbReference type="EMBL" id="SJPV01000024">
    <property type="protein sequence ID" value="TWU29074.1"/>
    <property type="molecule type" value="Genomic_DNA"/>
</dbReference>
<evidence type="ECO:0000313" key="9">
    <source>
        <dbReference type="EMBL" id="TWU29074.1"/>
    </source>
</evidence>
<dbReference type="InterPro" id="IPR035874">
    <property type="entry name" value="IDS"/>
</dbReference>
<comment type="caution">
    <text evidence="9">The sequence shown here is derived from an EMBL/GenBank/DDBJ whole genome shotgun (WGS) entry which is preliminary data.</text>
</comment>
<evidence type="ECO:0000256" key="3">
    <source>
        <dbReference type="ARBA" id="ARBA00022723"/>
    </source>
</evidence>
<dbReference type="CDD" id="cd16030">
    <property type="entry name" value="iduronate-2-sulfatase"/>
    <property type="match status" value="1"/>
</dbReference>
<comment type="similarity">
    <text evidence="2">Belongs to the sulfatase family.</text>
</comment>
<feature type="signal peptide" evidence="7">
    <location>
        <begin position="1"/>
        <end position="19"/>
    </location>
</feature>
<keyword evidence="4 7" id="KW-0732">Signal</keyword>
<dbReference type="GO" id="GO:0047753">
    <property type="term" value="F:choline-sulfatase activity"/>
    <property type="evidence" value="ECO:0007669"/>
    <property type="project" value="UniProtKB-EC"/>
</dbReference>
<sequence precursor="true">MKALAILSCVIVCNCCAAAEPQHQRPNIVLIITDDQNDYFAAASGVDAQTPSMDQLTKQSISFSRAYCASPVCGPSRAALFSGLFPHHTGAYLNGCDPWRKSTQLQAAETLPELFQRGGYETWGMGKLYHAKLPADREPKQWNNQARANGGFAPFGDREHQLSGKFFSVQEWDGPDEDFPDVKSANAAIEFLKKRNSDQPFLMVYGLWRPHNPWTAPRRFFEQYATDQVAFPPPGYSQTDLDDVPSSGRDLAAIYKGRWEAHGDRSVDDWKRVFHGYLACTSFADWNLGRVIHALDQTPMADNTIVIVTSDNGYHVGEKHHYGKSTLWEKSANVPLLIRMPKGKNAGSKSDATVGLIDLYPTLQTICGLPKTSHQLDGNDISPLLADPTVDWPHPAITTYGEDRFSMRSGRWRYIRYSDGTEELYDHSSDPHEFTNLAEKPKFQSTKARFRKLVPKTFAKSLGGRNG</sequence>
<dbReference type="GO" id="GO:0004423">
    <property type="term" value="F:iduronate-2-sulfatase activity"/>
    <property type="evidence" value="ECO:0007669"/>
    <property type="project" value="InterPro"/>
</dbReference>